<dbReference type="AlphaFoldDB" id="A0AA89BCW3"/>
<evidence type="ECO:0000313" key="3">
    <source>
        <dbReference type="Proteomes" id="UP001188597"/>
    </source>
</evidence>
<dbReference type="PANTHER" id="PTHR35312">
    <property type="entry name" value="OS07G0641800 PROTEIN"/>
    <property type="match status" value="1"/>
</dbReference>
<dbReference type="PANTHER" id="PTHR35312:SF1">
    <property type="entry name" value="OS07G0641800 PROTEIN"/>
    <property type="match status" value="1"/>
</dbReference>
<reference evidence="2" key="1">
    <citation type="submission" date="2022-12" db="EMBL/GenBank/DDBJ databases">
        <title>Draft genome assemblies for two species of Escallonia (Escalloniales).</title>
        <authorList>
            <person name="Chanderbali A."/>
            <person name="Dervinis C."/>
            <person name="Anghel I."/>
            <person name="Soltis D."/>
            <person name="Soltis P."/>
            <person name="Zapata F."/>
        </authorList>
    </citation>
    <scope>NUCLEOTIDE SEQUENCE</scope>
    <source>
        <strain evidence="2">UCBG64.0493</strain>
        <tissue evidence="2">Leaf</tissue>
    </source>
</reference>
<proteinExistence type="predicted"/>
<gene>
    <name evidence="2" type="ORF">RJ639_031156</name>
</gene>
<organism evidence="2 3">
    <name type="scientific">Escallonia herrerae</name>
    <dbReference type="NCBI Taxonomy" id="1293975"/>
    <lineage>
        <taxon>Eukaryota</taxon>
        <taxon>Viridiplantae</taxon>
        <taxon>Streptophyta</taxon>
        <taxon>Embryophyta</taxon>
        <taxon>Tracheophyta</taxon>
        <taxon>Spermatophyta</taxon>
        <taxon>Magnoliopsida</taxon>
        <taxon>eudicotyledons</taxon>
        <taxon>Gunneridae</taxon>
        <taxon>Pentapetalae</taxon>
        <taxon>asterids</taxon>
        <taxon>campanulids</taxon>
        <taxon>Escalloniales</taxon>
        <taxon>Escalloniaceae</taxon>
        <taxon>Escallonia</taxon>
    </lineage>
</organism>
<name>A0AA89BCW3_9ASTE</name>
<dbReference type="Proteomes" id="UP001188597">
    <property type="component" value="Unassembled WGS sequence"/>
</dbReference>
<feature type="compositionally biased region" description="Low complexity" evidence="1">
    <location>
        <begin position="28"/>
        <end position="39"/>
    </location>
</feature>
<protein>
    <submittedName>
        <fullName evidence="2">Uncharacterized protein</fullName>
    </submittedName>
</protein>
<accession>A0AA89BCW3</accession>
<evidence type="ECO:0000313" key="2">
    <source>
        <dbReference type="EMBL" id="KAK3035983.1"/>
    </source>
</evidence>
<feature type="region of interest" description="Disordered" evidence="1">
    <location>
        <begin position="21"/>
        <end position="44"/>
    </location>
</feature>
<sequence>MDEVEFQRILDLFPVVRSPDYHAESESSRQSTSQSAQSQGLKEWQDAWDVEDKKEIKIQGIDHHDAFWKKLRLAAGKKVSAAEAEGFCKSFQGIYKKLVEELSLDAAQSFINASKHNHEA</sequence>
<comment type="caution">
    <text evidence="2">The sequence shown here is derived from an EMBL/GenBank/DDBJ whole genome shotgun (WGS) entry which is preliminary data.</text>
</comment>
<dbReference type="EMBL" id="JAVXUP010000161">
    <property type="protein sequence ID" value="KAK3035983.1"/>
    <property type="molecule type" value="Genomic_DNA"/>
</dbReference>
<evidence type="ECO:0000256" key="1">
    <source>
        <dbReference type="SAM" id="MobiDB-lite"/>
    </source>
</evidence>
<keyword evidence="3" id="KW-1185">Reference proteome</keyword>